<dbReference type="GO" id="GO:0005778">
    <property type="term" value="C:peroxisomal membrane"/>
    <property type="evidence" value="ECO:0007669"/>
    <property type="project" value="UniProtKB-SubCell"/>
</dbReference>
<dbReference type="InterPro" id="IPR023395">
    <property type="entry name" value="MCP_dom_sf"/>
</dbReference>
<keyword evidence="4 9" id="KW-0812">Transmembrane</keyword>
<evidence type="ECO:0000313" key="13">
    <source>
        <dbReference type="Proteomes" id="UP000077266"/>
    </source>
</evidence>
<keyword evidence="6 11" id="KW-1133">Transmembrane helix</keyword>
<evidence type="ECO:0000256" key="10">
    <source>
        <dbReference type="RuleBase" id="RU000488"/>
    </source>
</evidence>
<evidence type="ECO:0000313" key="12">
    <source>
        <dbReference type="EMBL" id="KZW03837.1"/>
    </source>
</evidence>
<proteinExistence type="inferred from homology"/>
<protein>
    <submittedName>
        <fullName evidence="12">Mitochondrial carrier</fullName>
    </submittedName>
</protein>
<keyword evidence="5" id="KW-0677">Repeat</keyword>
<dbReference type="GO" id="GO:0080122">
    <property type="term" value="F:AMP transmembrane transporter activity"/>
    <property type="evidence" value="ECO:0007669"/>
    <property type="project" value="TreeGrafter"/>
</dbReference>
<keyword evidence="7 9" id="KW-0472">Membrane</keyword>
<dbReference type="Proteomes" id="UP000077266">
    <property type="component" value="Unassembled WGS sequence"/>
</dbReference>
<dbReference type="InParanoid" id="A0A165QMY9"/>
<evidence type="ECO:0000256" key="3">
    <source>
        <dbReference type="ARBA" id="ARBA00022448"/>
    </source>
</evidence>
<dbReference type="OrthoDB" id="2019556at2759"/>
<feature type="repeat" description="Solcar" evidence="9">
    <location>
        <begin position="218"/>
        <end position="305"/>
    </location>
</feature>
<dbReference type="PANTHER" id="PTHR45939:SF5">
    <property type="entry name" value="PEROXISOMAL MEMBRANE PROTEIN PMP34"/>
    <property type="match status" value="1"/>
</dbReference>
<dbReference type="InterPro" id="IPR018108">
    <property type="entry name" value="MCP_transmembrane"/>
</dbReference>
<evidence type="ECO:0000256" key="11">
    <source>
        <dbReference type="SAM" id="Phobius"/>
    </source>
</evidence>
<dbReference type="PROSITE" id="PS50920">
    <property type="entry name" value="SOLCAR"/>
    <property type="match status" value="3"/>
</dbReference>
<evidence type="ECO:0000256" key="5">
    <source>
        <dbReference type="ARBA" id="ARBA00022737"/>
    </source>
</evidence>
<organism evidence="12 13">
    <name type="scientific">Exidia glandulosa HHB12029</name>
    <dbReference type="NCBI Taxonomy" id="1314781"/>
    <lineage>
        <taxon>Eukaryota</taxon>
        <taxon>Fungi</taxon>
        <taxon>Dikarya</taxon>
        <taxon>Basidiomycota</taxon>
        <taxon>Agaricomycotina</taxon>
        <taxon>Agaricomycetes</taxon>
        <taxon>Auriculariales</taxon>
        <taxon>Exidiaceae</taxon>
        <taxon>Exidia</taxon>
    </lineage>
</organism>
<comment type="similarity">
    <text evidence="2 10">Belongs to the mitochondrial carrier (TC 2.A.29) family.</text>
</comment>
<feature type="repeat" description="Solcar" evidence="9">
    <location>
        <begin position="3"/>
        <end position="88"/>
    </location>
</feature>
<keyword evidence="3 10" id="KW-0813">Transport</keyword>
<dbReference type="GO" id="GO:0015217">
    <property type="term" value="F:ADP transmembrane transporter activity"/>
    <property type="evidence" value="ECO:0007669"/>
    <property type="project" value="TreeGrafter"/>
</dbReference>
<gene>
    <name evidence="12" type="ORF">EXIGLDRAFT_663154</name>
</gene>
<dbReference type="PANTHER" id="PTHR45939">
    <property type="entry name" value="PEROXISOMAL MEMBRANE PROTEIN PMP34-RELATED"/>
    <property type="match status" value="1"/>
</dbReference>
<evidence type="ECO:0000256" key="9">
    <source>
        <dbReference type="PROSITE-ProRule" id="PRU00282"/>
    </source>
</evidence>
<sequence>MSSDSLIHAVAGAGGGMLAMSITYPLVTLSTRAAVETRADDRSIKQVVLDLIKREGIAGLYSGVNSSLLGIAVTNGVYYFFYERTRAGILNTRAPGGTKALSTLESILTGLIAGSATTIISNPIWVVQTTQAVRSMQSSTTGDSTDVAPPKHLSVLETVQHILRKDGVGAFWRGLGPALALVVNPIIQYTVFEQLKNFVIRRRAARLHASGATAAATLKDIDFFILGALSKLGATSSTYPYIVIKSRMQAGQASALKYKSSIDGLLSVLREEGVAGLYKGISSKVLQSVLTAAILFASQRRLYELTKTALAPAVAIKA</sequence>
<dbReference type="EMBL" id="KV425882">
    <property type="protein sequence ID" value="KZW03837.1"/>
    <property type="molecule type" value="Genomic_DNA"/>
</dbReference>
<dbReference type="GO" id="GO:0005347">
    <property type="term" value="F:ATP transmembrane transporter activity"/>
    <property type="evidence" value="ECO:0007669"/>
    <property type="project" value="TreeGrafter"/>
</dbReference>
<dbReference type="GO" id="GO:0015228">
    <property type="term" value="F:coenzyme A transmembrane transporter activity"/>
    <property type="evidence" value="ECO:0007669"/>
    <property type="project" value="TreeGrafter"/>
</dbReference>
<evidence type="ECO:0000256" key="6">
    <source>
        <dbReference type="ARBA" id="ARBA00022989"/>
    </source>
</evidence>
<dbReference type="SUPFAM" id="SSF103506">
    <property type="entry name" value="Mitochondrial carrier"/>
    <property type="match status" value="1"/>
</dbReference>
<dbReference type="Pfam" id="PF00153">
    <property type="entry name" value="Mito_carr"/>
    <property type="match status" value="3"/>
</dbReference>
<evidence type="ECO:0000256" key="2">
    <source>
        <dbReference type="ARBA" id="ARBA00006375"/>
    </source>
</evidence>
<keyword evidence="13" id="KW-1185">Reference proteome</keyword>
<evidence type="ECO:0000256" key="7">
    <source>
        <dbReference type="ARBA" id="ARBA00023136"/>
    </source>
</evidence>
<reference evidence="12 13" key="1">
    <citation type="journal article" date="2016" name="Mol. Biol. Evol.">
        <title>Comparative Genomics of Early-Diverging Mushroom-Forming Fungi Provides Insights into the Origins of Lignocellulose Decay Capabilities.</title>
        <authorList>
            <person name="Nagy L.G."/>
            <person name="Riley R."/>
            <person name="Tritt A."/>
            <person name="Adam C."/>
            <person name="Daum C."/>
            <person name="Floudas D."/>
            <person name="Sun H."/>
            <person name="Yadav J.S."/>
            <person name="Pangilinan J."/>
            <person name="Larsson K.H."/>
            <person name="Matsuura K."/>
            <person name="Barry K."/>
            <person name="Labutti K."/>
            <person name="Kuo R."/>
            <person name="Ohm R.A."/>
            <person name="Bhattacharya S.S."/>
            <person name="Shirouzu T."/>
            <person name="Yoshinaga Y."/>
            <person name="Martin F.M."/>
            <person name="Grigoriev I.V."/>
            <person name="Hibbett D.S."/>
        </authorList>
    </citation>
    <scope>NUCLEOTIDE SEQUENCE [LARGE SCALE GENOMIC DNA]</scope>
    <source>
        <strain evidence="12 13">HHB12029</strain>
    </source>
</reference>
<dbReference type="GO" id="GO:0051724">
    <property type="term" value="F:NAD transmembrane transporter activity"/>
    <property type="evidence" value="ECO:0007669"/>
    <property type="project" value="TreeGrafter"/>
</dbReference>
<dbReference type="InterPro" id="IPR052217">
    <property type="entry name" value="Mito/Peroxisomal_Carrier"/>
</dbReference>
<evidence type="ECO:0000256" key="4">
    <source>
        <dbReference type="ARBA" id="ARBA00022692"/>
    </source>
</evidence>
<comment type="subcellular location">
    <subcellularLocation>
        <location evidence="1">Peroxisome membrane</location>
        <topology evidence="1">Multi-pass membrane protein</topology>
    </subcellularLocation>
</comment>
<dbReference type="GO" id="GO:0015230">
    <property type="term" value="F:FAD transmembrane transporter activity"/>
    <property type="evidence" value="ECO:0007669"/>
    <property type="project" value="TreeGrafter"/>
</dbReference>
<feature type="repeat" description="Solcar" evidence="9">
    <location>
        <begin position="101"/>
        <end position="198"/>
    </location>
</feature>
<dbReference type="Gene3D" id="1.50.40.10">
    <property type="entry name" value="Mitochondrial carrier domain"/>
    <property type="match status" value="1"/>
</dbReference>
<feature type="transmembrane region" description="Helical" evidence="11">
    <location>
        <begin position="6"/>
        <end position="27"/>
    </location>
</feature>
<dbReference type="STRING" id="1314781.A0A165QMY9"/>
<evidence type="ECO:0000256" key="8">
    <source>
        <dbReference type="ARBA" id="ARBA00023140"/>
    </source>
</evidence>
<keyword evidence="8" id="KW-0576">Peroxisome</keyword>
<name>A0A165QMY9_EXIGL</name>
<dbReference type="GO" id="GO:0044610">
    <property type="term" value="F:FMN transmembrane transporter activity"/>
    <property type="evidence" value="ECO:0007669"/>
    <property type="project" value="TreeGrafter"/>
</dbReference>
<evidence type="ECO:0000256" key="1">
    <source>
        <dbReference type="ARBA" id="ARBA00004585"/>
    </source>
</evidence>
<accession>A0A165QMY9</accession>
<dbReference type="AlphaFoldDB" id="A0A165QMY9"/>